<reference evidence="2 3" key="1">
    <citation type="submission" date="2020-04" db="EMBL/GenBank/DDBJ databases">
        <title>Luteolibacter sp. G-1-1-1 isolated from soil.</title>
        <authorList>
            <person name="Dahal R.H."/>
        </authorList>
    </citation>
    <scope>NUCLEOTIDE SEQUENCE [LARGE SCALE GENOMIC DNA]</scope>
    <source>
        <strain evidence="2 3">G-1-1-1</strain>
    </source>
</reference>
<dbReference type="EMBL" id="CP051774">
    <property type="protein sequence ID" value="QJE94414.1"/>
    <property type="molecule type" value="Genomic_DNA"/>
</dbReference>
<keyword evidence="3" id="KW-1185">Reference proteome</keyword>
<dbReference type="KEGG" id="luo:HHL09_00965"/>
<dbReference type="SUPFAM" id="SSF51430">
    <property type="entry name" value="NAD(P)-linked oxidoreductase"/>
    <property type="match status" value="1"/>
</dbReference>
<evidence type="ECO:0000313" key="2">
    <source>
        <dbReference type="EMBL" id="QJE94414.1"/>
    </source>
</evidence>
<feature type="domain" description="NADP-dependent oxidoreductase" evidence="1">
    <location>
        <begin position="38"/>
        <end position="262"/>
    </location>
</feature>
<dbReference type="InterPro" id="IPR053135">
    <property type="entry name" value="AKR2_Oxidoreductase"/>
</dbReference>
<proteinExistence type="predicted"/>
<dbReference type="InterPro" id="IPR023210">
    <property type="entry name" value="NADP_OxRdtase_dom"/>
</dbReference>
<dbReference type="PANTHER" id="PTHR43312">
    <property type="entry name" value="D-THREO-ALDOSE 1-DEHYDROGENASE"/>
    <property type="match status" value="1"/>
</dbReference>
<dbReference type="Gene3D" id="3.20.20.100">
    <property type="entry name" value="NADP-dependent oxidoreductase domain"/>
    <property type="match status" value="1"/>
</dbReference>
<dbReference type="Pfam" id="PF00248">
    <property type="entry name" value="Aldo_ket_red"/>
    <property type="match status" value="1"/>
</dbReference>
<dbReference type="AlphaFoldDB" id="A0A858RCT1"/>
<accession>A0A858RCT1</accession>
<organism evidence="2 3">
    <name type="scientific">Luteolibacter luteus</name>
    <dbReference type="NCBI Taxonomy" id="2728835"/>
    <lineage>
        <taxon>Bacteria</taxon>
        <taxon>Pseudomonadati</taxon>
        <taxon>Verrucomicrobiota</taxon>
        <taxon>Verrucomicrobiia</taxon>
        <taxon>Verrucomicrobiales</taxon>
        <taxon>Verrucomicrobiaceae</taxon>
        <taxon>Luteolibacter</taxon>
    </lineage>
</organism>
<dbReference type="PANTHER" id="PTHR43312:SF1">
    <property type="entry name" value="NADP-DEPENDENT OXIDOREDUCTASE DOMAIN-CONTAINING PROTEIN"/>
    <property type="match status" value="1"/>
</dbReference>
<evidence type="ECO:0000313" key="3">
    <source>
        <dbReference type="Proteomes" id="UP000501812"/>
    </source>
</evidence>
<protein>
    <submittedName>
        <fullName evidence="2">Aldo/keto reductase</fullName>
    </submittedName>
</protein>
<dbReference type="InterPro" id="IPR036812">
    <property type="entry name" value="NAD(P)_OxRdtase_dom_sf"/>
</dbReference>
<sequence length="281" mass="30120">MAADQAAATSIPLRAIPSSGEKIPVLGVDSAANTPEKRSAEVEEFLKPFVEMGGKMVMVSPRHEGADEAIGNALGRLGVKDEVFLAGMIRVQGKEAGVTSMKETMVNLGTKKMDLMLISDLIDVKAHLNTLRGWKKDGLIRYLGLEVSFPVPQYLDETTRLAATEPLDFIQVRYSPNMPQADKKLLGVASDRGIAVIANNPLGGGNIAIKSQAMKLPGWATELGCKTWNQLFFKFTISHPAVTSSVLTMAAPSLLAEIAEAAQGPMLDAGLRTKLLELFSS</sequence>
<gene>
    <name evidence="2" type="ORF">HHL09_00965</name>
</gene>
<dbReference type="Proteomes" id="UP000501812">
    <property type="component" value="Chromosome"/>
</dbReference>
<evidence type="ECO:0000259" key="1">
    <source>
        <dbReference type="Pfam" id="PF00248"/>
    </source>
</evidence>
<name>A0A858RCT1_9BACT</name>
<dbReference type="RefSeq" id="WP_169452635.1">
    <property type="nucleotide sequence ID" value="NZ_CP051774.1"/>
</dbReference>